<dbReference type="CDD" id="cd01171">
    <property type="entry name" value="YXKO-related"/>
    <property type="match status" value="1"/>
</dbReference>
<comment type="function">
    <text evidence="14 18">Bifunctional enzyme that catalyzes the epimerization of the S- and R-forms of NAD(P)HX and the dehydration of the S-form of NAD(P)HX at the expense of ADP, which is converted to AMP. This allows the repair of both epimers of NAD(P)HX, a damaged form of NAD(P)H that is a result of enzymatic or heat-dependent hydration.</text>
</comment>
<comment type="function">
    <text evidence="17">Catalyzes the dehydration of the S-form of NAD(P)HX at the expense of ADP, which is converted to AMP. Together with NAD(P)HX epimerase, which catalyzes the epimerization of the S- and R-forms, the enzyme allows the repair of both epimers of NAD(P)HX, a damaged form of NAD(P)H that is a result of enzymatic or heat-dependent hydration.</text>
</comment>
<feature type="binding site" evidence="17">
    <location>
        <begin position="420"/>
        <end position="424"/>
    </location>
    <ligand>
        <name>AMP</name>
        <dbReference type="ChEBI" id="CHEBI:456215"/>
    </ligand>
</feature>
<dbReference type="PIRSF" id="PIRSF017184">
    <property type="entry name" value="Nnr"/>
    <property type="match status" value="1"/>
</dbReference>
<dbReference type="InterPro" id="IPR036652">
    <property type="entry name" value="YjeF_N_dom_sf"/>
</dbReference>
<evidence type="ECO:0000256" key="16">
    <source>
        <dbReference type="ARBA" id="ARBA00049209"/>
    </source>
</evidence>
<feature type="binding site" evidence="17">
    <location>
        <position position="273"/>
    </location>
    <ligand>
        <name>(6S)-NADPHX</name>
        <dbReference type="ChEBI" id="CHEBI:64076"/>
    </ligand>
</feature>
<dbReference type="Pfam" id="PF01256">
    <property type="entry name" value="Carb_kinase"/>
    <property type="match status" value="1"/>
</dbReference>
<comment type="similarity">
    <text evidence="17">Belongs to the NnrD/CARKD family.</text>
</comment>
<keyword evidence="9 18" id="KW-0630">Potassium</keyword>
<evidence type="ECO:0000256" key="8">
    <source>
        <dbReference type="ARBA" id="ARBA00022857"/>
    </source>
</evidence>
<comment type="subunit">
    <text evidence="17">Homotetramer.</text>
</comment>
<keyword evidence="11 18" id="KW-0413">Isomerase</keyword>
<feature type="domain" description="YjeF N-terminal" evidence="20">
    <location>
        <begin position="19"/>
        <end position="226"/>
    </location>
</feature>
<dbReference type="GO" id="GO:0046872">
    <property type="term" value="F:metal ion binding"/>
    <property type="evidence" value="ECO:0007669"/>
    <property type="project" value="UniProtKB-UniRule"/>
</dbReference>
<sequence>MTTRISHQHSQPLYDVTATKVLEQAALAHDAAHILMTRAGAATARLAGALAPHARRIWIACGQGNNGGDGFEAAVQLQQAGRPVVLGFAGDLERLPADARWAFERAQAAGVAISARPPEDLGPQDLCIDALLGLGSVKRAAPEWMQASLQALHGAPCPVLAIDVPSGLDGSTGQYAEGFAPPHASPGERHTLSLLTLKPGLFTGQGRDAAGTVWFDDLGIDASWFLRSAPTAWLSGAPARRTRPFASHKGQFGDVTVLGGEGLRRRGMGMGGAALLAGSAALHAGAGRVLVALLDGDAGPGIDVSQPELMLRSPAALQLDQGTVVCGCGGGEAVVEQLAAVLRQARRLVLDADALNAVAADDTLQDQLRDRARHGLMTVLTPHPLEAARLLHQGAAEVQADRLAAAAQLTERYACVVVLKGSGTVIAAPGCVPAVNPTGNGRLATAGTGDVLAGMVGAALAGADHGHELTPEQALDLARDAVYRHGELADLWPAGKALTAGRLARQAVQQQPD</sequence>
<comment type="similarity">
    <text evidence="3 18">In the N-terminal section; belongs to the NnrE/AIBP family.</text>
</comment>
<comment type="catalytic activity">
    <reaction evidence="16 17 18">
        <text>(6S)-NADPHX + ADP = AMP + phosphate + NADPH + H(+)</text>
        <dbReference type="Rhea" id="RHEA:32235"/>
        <dbReference type="ChEBI" id="CHEBI:15378"/>
        <dbReference type="ChEBI" id="CHEBI:43474"/>
        <dbReference type="ChEBI" id="CHEBI:57783"/>
        <dbReference type="ChEBI" id="CHEBI:64076"/>
        <dbReference type="ChEBI" id="CHEBI:456215"/>
        <dbReference type="ChEBI" id="CHEBI:456216"/>
        <dbReference type="EC" id="4.2.1.136"/>
    </reaction>
</comment>
<dbReference type="PANTHER" id="PTHR12592:SF0">
    <property type="entry name" value="ATP-DEPENDENT (S)-NAD(P)H-HYDRATE DEHYDRATASE"/>
    <property type="match status" value="1"/>
</dbReference>
<evidence type="ECO:0000256" key="1">
    <source>
        <dbReference type="ARBA" id="ARBA00000013"/>
    </source>
</evidence>
<proteinExistence type="inferred from homology"/>
<evidence type="ECO:0000256" key="5">
    <source>
        <dbReference type="ARBA" id="ARBA00022723"/>
    </source>
</evidence>
<keyword evidence="8 17" id="KW-0521">NADP</keyword>
<protein>
    <recommendedName>
        <fullName evidence="17">ADP-dependent (S)-NAD(P)H-hydrate dehydratase</fullName>
        <ecNumber evidence="17">4.2.1.136</ecNumber>
    </recommendedName>
    <alternativeName>
        <fullName evidence="17">ADP-dependent NAD(P)HX dehydratase</fullName>
    </alternativeName>
</protein>
<dbReference type="PROSITE" id="PS51383">
    <property type="entry name" value="YJEF_C_3"/>
    <property type="match status" value="1"/>
</dbReference>
<dbReference type="SUPFAM" id="SSF64153">
    <property type="entry name" value="YjeF N-terminal domain-like"/>
    <property type="match status" value="1"/>
</dbReference>
<keyword evidence="12 17" id="KW-0456">Lyase</keyword>
<dbReference type="RefSeq" id="WP_160550501.1">
    <property type="nucleotide sequence ID" value="NZ_CP047650.1"/>
</dbReference>
<keyword evidence="5 18" id="KW-0479">Metal-binding</keyword>
<keyword evidence="7 17" id="KW-0067">ATP-binding</keyword>
<evidence type="ECO:0000256" key="13">
    <source>
        <dbReference type="ARBA" id="ARBA00023268"/>
    </source>
</evidence>
<comment type="cofactor">
    <cofactor evidence="18">
        <name>K(+)</name>
        <dbReference type="ChEBI" id="CHEBI:29103"/>
    </cofactor>
    <text evidence="18">Binds 1 potassium ion per subunit.</text>
</comment>
<evidence type="ECO:0000256" key="2">
    <source>
        <dbReference type="ARBA" id="ARBA00000909"/>
    </source>
</evidence>
<dbReference type="GO" id="GO:0052856">
    <property type="term" value="F:NAD(P)HX epimerase activity"/>
    <property type="evidence" value="ECO:0007669"/>
    <property type="project" value="UniProtKB-EC"/>
</dbReference>
<dbReference type="SUPFAM" id="SSF53613">
    <property type="entry name" value="Ribokinase-like"/>
    <property type="match status" value="1"/>
</dbReference>
<evidence type="ECO:0000256" key="12">
    <source>
        <dbReference type="ARBA" id="ARBA00023239"/>
    </source>
</evidence>
<evidence type="ECO:0000256" key="10">
    <source>
        <dbReference type="ARBA" id="ARBA00023027"/>
    </source>
</evidence>
<dbReference type="PROSITE" id="PS51385">
    <property type="entry name" value="YJEF_N"/>
    <property type="match status" value="1"/>
</dbReference>
<comment type="catalytic activity">
    <reaction evidence="2 18">
        <text>(6R)-NADPHX = (6S)-NADPHX</text>
        <dbReference type="Rhea" id="RHEA:32227"/>
        <dbReference type="ChEBI" id="CHEBI:64076"/>
        <dbReference type="ChEBI" id="CHEBI:64077"/>
        <dbReference type="EC" id="5.1.99.6"/>
    </reaction>
</comment>
<dbReference type="GO" id="GO:0110051">
    <property type="term" value="P:metabolite repair"/>
    <property type="evidence" value="ECO:0007669"/>
    <property type="project" value="TreeGrafter"/>
</dbReference>
<dbReference type="InterPro" id="IPR017953">
    <property type="entry name" value="Carbohydrate_kinase_pred_CS"/>
</dbReference>
<comment type="catalytic activity">
    <reaction evidence="1 18">
        <text>(6R)-NADHX = (6S)-NADHX</text>
        <dbReference type="Rhea" id="RHEA:32215"/>
        <dbReference type="ChEBI" id="CHEBI:64074"/>
        <dbReference type="ChEBI" id="CHEBI:64075"/>
        <dbReference type="EC" id="5.1.99.6"/>
    </reaction>
</comment>
<dbReference type="AlphaFoldDB" id="A0A857J149"/>
<dbReference type="PROSITE" id="PS01050">
    <property type="entry name" value="YJEF_C_2"/>
    <property type="match status" value="1"/>
</dbReference>
<evidence type="ECO:0000256" key="9">
    <source>
        <dbReference type="ARBA" id="ARBA00022958"/>
    </source>
</evidence>
<dbReference type="EC" id="4.2.1.136" evidence="17"/>
<feature type="domain" description="YjeF C-terminal" evidence="19">
    <location>
        <begin position="232"/>
        <end position="513"/>
    </location>
</feature>
<dbReference type="EMBL" id="CP047650">
    <property type="protein sequence ID" value="QHI96983.1"/>
    <property type="molecule type" value="Genomic_DNA"/>
</dbReference>
<comment type="catalytic activity">
    <reaction evidence="15 17 18">
        <text>(6S)-NADHX + ADP = AMP + phosphate + NADH + H(+)</text>
        <dbReference type="Rhea" id="RHEA:32223"/>
        <dbReference type="ChEBI" id="CHEBI:15378"/>
        <dbReference type="ChEBI" id="CHEBI:43474"/>
        <dbReference type="ChEBI" id="CHEBI:57945"/>
        <dbReference type="ChEBI" id="CHEBI:64074"/>
        <dbReference type="ChEBI" id="CHEBI:456215"/>
        <dbReference type="ChEBI" id="CHEBI:456216"/>
        <dbReference type="EC" id="4.2.1.136"/>
    </reaction>
</comment>
<dbReference type="NCBIfam" id="TIGR00196">
    <property type="entry name" value="yjeF_cterm"/>
    <property type="match status" value="1"/>
</dbReference>
<dbReference type="Gene3D" id="3.40.50.10260">
    <property type="entry name" value="YjeF N-terminal domain"/>
    <property type="match status" value="1"/>
</dbReference>
<dbReference type="PANTHER" id="PTHR12592">
    <property type="entry name" value="ATP-DEPENDENT (S)-NAD(P)H-HYDRATE DEHYDRATASE FAMILY MEMBER"/>
    <property type="match status" value="1"/>
</dbReference>
<evidence type="ECO:0000313" key="21">
    <source>
        <dbReference type="EMBL" id="QHI96983.1"/>
    </source>
</evidence>
<evidence type="ECO:0000256" key="17">
    <source>
        <dbReference type="HAMAP-Rule" id="MF_01965"/>
    </source>
</evidence>
<keyword evidence="10 17" id="KW-0520">NAD</keyword>
<dbReference type="KEGG" id="xyk:GT347_02665"/>
<name>A0A857J149_9BURK</name>
<dbReference type="InterPro" id="IPR004443">
    <property type="entry name" value="YjeF_N_dom"/>
</dbReference>
<comment type="similarity">
    <text evidence="4 18">In the C-terminal section; belongs to the NnrD/CARKD family.</text>
</comment>
<reference evidence="21 22" key="1">
    <citation type="submission" date="2020-01" db="EMBL/GenBank/DDBJ databases">
        <title>Genome sequencing of strain KACC 21265.</title>
        <authorList>
            <person name="Heo J."/>
            <person name="Kim S.-J."/>
            <person name="Kim J.-S."/>
            <person name="Hong S.-B."/>
            <person name="Kwon S.-W."/>
        </authorList>
    </citation>
    <scope>NUCLEOTIDE SEQUENCE [LARGE SCALE GENOMIC DNA]</scope>
    <source>
        <strain evidence="21 22">KACC 21265</strain>
    </source>
</reference>
<gene>
    <name evidence="17" type="primary">nnrD</name>
    <name evidence="21" type="ORF">GT347_02665</name>
</gene>
<keyword evidence="6 17" id="KW-0547">Nucleotide-binding</keyword>
<evidence type="ECO:0000256" key="15">
    <source>
        <dbReference type="ARBA" id="ARBA00048238"/>
    </source>
</evidence>
<evidence type="ECO:0000259" key="20">
    <source>
        <dbReference type="PROSITE" id="PS51385"/>
    </source>
</evidence>
<dbReference type="GO" id="GO:0005524">
    <property type="term" value="F:ATP binding"/>
    <property type="evidence" value="ECO:0007669"/>
    <property type="project" value="UniProtKB-UniRule"/>
</dbReference>
<dbReference type="GO" id="GO:0052855">
    <property type="term" value="F:ADP-dependent NAD(P)H-hydrate dehydratase activity"/>
    <property type="evidence" value="ECO:0007669"/>
    <property type="project" value="UniProtKB-UniRule"/>
</dbReference>
<dbReference type="HAMAP" id="MF_01965">
    <property type="entry name" value="NADHX_dehydratase"/>
    <property type="match status" value="1"/>
</dbReference>
<evidence type="ECO:0000256" key="6">
    <source>
        <dbReference type="ARBA" id="ARBA00022741"/>
    </source>
</evidence>
<evidence type="ECO:0000256" key="4">
    <source>
        <dbReference type="ARBA" id="ARBA00009524"/>
    </source>
</evidence>
<evidence type="ECO:0000256" key="11">
    <source>
        <dbReference type="ARBA" id="ARBA00023235"/>
    </source>
</evidence>
<comment type="cofactor">
    <cofactor evidence="17">
        <name>Mg(2+)</name>
        <dbReference type="ChEBI" id="CHEBI:18420"/>
    </cofactor>
</comment>
<feature type="binding site" evidence="17">
    <location>
        <position position="327"/>
    </location>
    <ligand>
        <name>(6S)-NADPHX</name>
        <dbReference type="ChEBI" id="CHEBI:64076"/>
    </ligand>
</feature>
<dbReference type="Pfam" id="PF03853">
    <property type="entry name" value="YjeF_N"/>
    <property type="match status" value="1"/>
</dbReference>
<keyword evidence="22" id="KW-1185">Reference proteome</keyword>
<evidence type="ECO:0000313" key="22">
    <source>
        <dbReference type="Proteomes" id="UP000464787"/>
    </source>
</evidence>
<evidence type="ECO:0000259" key="19">
    <source>
        <dbReference type="PROSITE" id="PS51383"/>
    </source>
</evidence>
<dbReference type="InterPro" id="IPR029056">
    <property type="entry name" value="Ribokinase-like"/>
</dbReference>
<feature type="binding site" evidence="17">
    <location>
        <position position="383"/>
    </location>
    <ligand>
        <name>(6S)-NADPHX</name>
        <dbReference type="ChEBI" id="CHEBI:64076"/>
    </ligand>
</feature>
<accession>A0A857J149</accession>
<evidence type="ECO:0000256" key="14">
    <source>
        <dbReference type="ARBA" id="ARBA00025153"/>
    </source>
</evidence>
<evidence type="ECO:0000256" key="3">
    <source>
        <dbReference type="ARBA" id="ARBA00006001"/>
    </source>
</evidence>
<evidence type="ECO:0000256" key="18">
    <source>
        <dbReference type="PIRNR" id="PIRNR017184"/>
    </source>
</evidence>
<evidence type="ECO:0000256" key="7">
    <source>
        <dbReference type="ARBA" id="ARBA00022840"/>
    </source>
</evidence>
<dbReference type="Proteomes" id="UP000464787">
    <property type="component" value="Chromosome"/>
</dbReference>
<dbReference type="InterPro" id="IPR030677">
    <property type="entry name" value="Nnr"/>
</dbReference>
<organism evidence="21 22">
    <name type="scientific">Xylophilus rhododendri</name>
    <dbReference type="NCBI Taxonomy" id="2697032"/>
    <lineage>
        <taxon>Bacteria</taxon>
        <taxon>Pseudomonadati</taxon>
        <taxon>Pseudomonadota</taxon>
        <taxon>Betaproteobacteria</taxon>
        <taxon>Burkholderiales</taxon>
        <taxon>Xylophilus</taxon>
    </lineage>
</organism>
<dbReference type="GO" id="GO:0046496">
    <property type="term" value="P:nicotinamide nucleotide metabolic process"/>
    <property type="evidence" value="ECO:0007669"/>
    <property type="project" value="UniProtKB-UniRule"/>
</dbReference>
<dbReference type="InterPro" id="IPR000631">
    <property type="entry name" value="CARKD"/>
</dbReference>
<keyword evidence="13" id="KW-0511">Multifunctional enzyme</keyword>
<dbReference type="Gene3D" id="3.40.1190.20">
    <property type="match status" value="1"/>
</dbReference>
<feature type="binding site" evidence="17">
    <location>
        <position position="450"/>
    </location>
    <ligand>
        <name>(6S)-NADPHX</name>
        <dbReference type="ChEBI" id="CHEBI:64076"/>
    </ligand>
</feature>
<feature type="binding site" evidence="17">
    <location>
        <position position="449"/>
    </location>
    <ligand>
        <name>AMP</name>
        <dbReference type="ChEBI" id="CHEBI:456215"/>
    </ligand>
</feature>